<reference evidence="6 7" key="1">
    <citation type="journal article" date="2020" name="Int. J. Syst. Evol. Microbiol.">
        <title>Reclassification of Streptomyces castelarensis and Streptomyces sporoclivatus as later heterotypic synonyms of Streptomyces antimycoticus.</title>
        <authorList>
            <person name="Komaki H."/>
            <person name="Tamura T."/>
        </authorList>
    </citation>
    <scope>NUCLEOTIDE SEQUENCE [LARGE SCALE GENOMIC DNA]</scope>
    <source>
        <strain evidence="6 7">NBRC 13459</strain>
    </source>
</reference>
<dbReference type="EMBL" id="BJHW01000001">
    <property type="protein sequence ID" value="GDY49946.1"/>
    <property type="molecule type" value="Genomic_DNA"/>
</dbReference>
<dbReference type="GO" id="GO:0003700">
    <property type="term" value="F:DNA-binding transcription factor activity"/>
    <property type="evidence" value="ECO:0007669"/>
    <property type="project" value="TreeGrafter"/>
</dbReference>
<dbReference type="RefSeq" id="WP_137980482.1">
    <property type="nucleotide sequence ID" value="NZ_BAAASO010000030.1"/>
</dbReference>
<evidence type="ECO:0000313" key="7">
    <source>
        <dbReference type="Proteomes" id="UP000301309"/>
    </source>
</evidence>
<dbReference type="Gene3D" id="3.40.50.2300">
    <property type="match status" value="2"/>
</dbReference>
<dbReference type="AlphaFoldDB" id="A0A4D4KST4"/>
<accession>A0A4D4KST4</accession>
<feature type="region of interest" description="Disordered" evidence="4">
    <location>
        <begin position="305"/>
        <end position="332"/>
    </location>
</feature>
<dbReference type="PROSITE" id="PS50932">
    <property type="entry name" value="HTH_LACI_2"/>
    <property type="match status" value="1"/>
</dbReference>
<sequence length="332" mass="34741">MREVARLARVSQKTVSRVVNGEPYVSDQARDRVLRAARELGFRPNTAARALLQGRFRRIGVVSLGTALYGPASLLFALERAASAAGYSFSVVTTLNGRPAGIAEAVESLLNQGVDGIVLSEPIDEGEAAPLDPGVPILGFGRMPAVTPGTRALVTGADGVGGGLAATRHLLSQGHTTVWHVAGPARWWAARDRVEGWRKALQEAGAPEPECIEGDWSPSSGYEAGLRLARTPGVTAVFAANDDMAIGVIRGLAEAGLAVPEQVSVVGYDDIPAAAYLSPPLTTVSQDFDTVAAHGLDLLVHQMENPDAPAPVRGEPPARLVVRRSGGPPPRP</sequence>
<proteinExistence type="predicted"/>
<evidence type="ECO:0000259" key="5">
    <source>
        <dbReference type="PROSITE" id="PS50932"/>
    </source>
</evidence>
<dbReference type="SUPFAM" id="SSF53822">
    <property type="entry name" value="Periplasmic binding protein-like I"/>
    <property type="match status" value="1"/>
</dbReference>
<evidence type="ECO:0000256" key="2">
    <source>
        <dbReference type="ARBA" id="ARBA00023125"/>
    </source>
</evidence>
<dbReference type="InterPro" id="IPR000843">
    <property type="entry name" value="HTH_LacI"/>
</dbReference>
<comment type="caution">
    <text evidence="6">The sequence shown here is derived from an EMBL/GenBank/DDBJ whole genome shotgun (WGS) entry which is preliminary data.</text>
</comment>
<evidence type="ECO:0000313" key="6">
    <source>
        <dbReference type="EMBL" id="GDY49946.1"/>
    </source>
</evidence>
<feature type="domain" description="HTH lacI-type" evidence="5">
    <location>
        <begin position="1"/>
        <end position="53"/>
    </location>
</feature>
<dbReference type="PROSITE" id="PS00356">
    <property type="entry name" value="HTH_LACI_1"/>
    <property type="match status" value="1"/>
</dbReference>
<dbReference type="InterPro" id="IPR028082">
    <property type="entry name" value="Peripla_BP_I"/>
</dbReference>
<evidence type="ECO:0000256" key="3">
    <source>
        <dbReference type="ARBA" id="ARBA00023163"/>
    </source>
</evidence>
<dbReference type="InterPro" id="IPR010982">
    <property type="entry name" value="Lambda_DNA-bd_dom_sf"/>
</dbReference>
<dbReference type="SUPFAM" id="SSF47413">
    <property type="entry name" value="lambda repressor-like DNA-binding domains"/>
    <property type="match status" value="1"/>
</dbReference>
<dbReference type="Pfam" id="PF13377">
    <property type="entry name" value="Peripla_BP_3"/>
    <property type="match status" value="1"/>
</dbReference>
<dbReference type="CDD" id="cd01392">
    <property type="entry name" value="HTH_LacI"/>
    <property type="match status" value="1"/>
</dbReference>
<keyword evidence="2" id="KW-0238">DNA-binding</keyword>
<dbReference type="CDD" id="cd01574">
    <property type="entry name" value="PBP1_LacI"/>
    <property type="match status" value="1"/>
</dbReference>
<dbReference type="PANTHER" id="PTHR30146:SF109">
    <property type="entry name" value="HTH-TYPE TRANSCRIPTIONAL REGULATOR GALS"/>
    <property type="match status" value="1"/>
</dbReference>
<gene>
    <name evidence="6" type="ORF">SVIO_005690</name>
</gene>
<dbReference type="GO" id="GO:0000976">
    <property type="term" value="F:transcription cis-regulatory region binding"/>
    <property type="evidence" value="ECO:0007669"/>
    <property type="project" value="TreeGrafter"/>
</dbReference>
<keyword evidence="3" id="KW-0804">Transcription</keyword>
<dbReference type="SMART" id="SM00354">
    <property type="entry name" value="HTH_LACI"/>
    <property type="match status" value="1"/>
</dbReference>
<dbReference type="Proteomes" id="UP000301309">
    <property type="component" value="Unassembled WGS sequence"/>
</dbReference>
<dbReference type="InterPro" id="IPR046335">
    <property type="entry name" value="LacI/GalR-like_sensor"/>
</dbReference>
<organism evidence="6 7">
    <name type="scientific">Streptomyces violaceusniger</name>
    <dbReference type="NCBI Taxonomy" id="68280"/>
    <lineage>
        <taxon>Bacteria</taxon>
        <taxon>Bacillati</taxon>
        <taxon>Actinomycetota</taxon>
        <taxon>Actinomycetes</taxon>
        <taxon>Kitasatosporales</taxon>
        <taxon>Streptomycetaceae</taxon>
        <taxon>Streptomyces</taxon>
        <taxon>Streptomyces violaceusniger group</taxon>
    </lineage>
</organism>
<keyword evidence="7" id="KW-1185">Reference proteome</keyword>
<dbReference type="PANTHER" id="PTHR30146">
    <property type="entry name" value="LACI-RELATED TRANSCRIPTIONAL REPRESSOR"/>
    <property type="match status" value="1"/>
</dbReference>
<keyword evidence="1" id="KW-0805">Transcription regulation</keyword>
<name>A0A4D4KST4_STRVO</name>
<protein>
    <submittedName>
        <fullName evidence="6">LacI family transcriptional regulator</fullName>
    </submittedName>
</protein>
<evidence type="ECO:0000256" key="1">
    <source>
        <dbReference type="ARBA" id="ARBA00023015"/>
    </source>
</evidence>
<evidence type="ECO:0000256" key="4">
    <source>
        <dbReference type="SAM" id="MobiDB-lite"/>
    </source>
</evidence>
<dbReference type="Pfam" id="PF00356">
    <property type="entry name" value="LacI"/>
    <property type="match status" value="1"/>
</dbReference>
<dbReference type="Gene3D" id="1.10.260.40">
    <property type="entry name" value="lambda repressor-like DNA-binding domains"/>
    <property type="match status" value="1"/>
</dbReference>
<dbReference type="OrthoDB" id="9785139at2"/>